<evidence type="ECO:0000256" key="6">
    <source>
        <dbReference type="ARBA" id="ARBA00022692"/>
    </source>
</evidence>
<dbReference type="InterPro" id="IPR012910">
    <property type="entry name" value="Plug_dom"/>
</dbReference>
<evidence type="ECO:0000256" key="15">
    <source>
        <dbReference type="PROSITE-ProRule" id="PRU10144"/>
    </source>
</evidence>
<dbReference type="InterPro" id="IPR000531">
    <property type="entry name" value="Beta-barrel_TonB"/>
</dbReference>
<keyword evidence="11 14" id="KW-0472">Membrane</keyword>
<evidence type="ECO:0000256" key="12">
    <source>
        <dbReference type="ARBA" id="ARBA00023170"/>
    </source>
</evidence>
<evidence type="ECO:0000259" key="18">
    <source>
        <dbReference type="Pfam" id="PF00593"/>
    </source>
</evidence>
<dbReference type="STRING" id="289003.SAMN05216190_12214"/>
<dbReference type="RefSeq" id="WP_090502882.1">
    <property type="nucleotide sequence ID" value="NZ_FOWX01000022.1"/>
</dbReference>
<evidence type="ECO:0000256" key="7">
    <source>
        <dbReference type="ARBA" id="ARBA00022729"/>
    </source>
</evidence>
<comment type="similarity">
    <text evidence="2 14 16">Belongs to the TonB-dependent receptor family.</text>
</comment>
<sequence length="742" mass="80579">MSKRNNKKSANLPQRRLLASAIGLAVASWAVAGLAAESAEVQGDAVELGSVTVKGQQVEGYKVDNASSPKYTAPLLDTPQTITVIPQEVIREQNALSLRQVLSNVSGITFAAGEGGGGLGDSINIRGFSANSNILIDGLRDTAQSSRSDTFNLEAVEVVKGPSSVYSGAGTTGGSINIVSKTPQAQAFNRASVGLGTDNYKRLTADINQPLDALEGAGAVFRLNLMGHQNDVAERDQIDQERWGIAPSLTLGMGSPTQLNLSYFRQSDKDLPDYGLPARDGKVLAGVDRDNYYGFKDIDTEETDAESFTVKFDHEFNEQLRLSNIARYAKTERLTIISAAHVNTDGLPAGTYRPAGPQGHGRDYDTEILINQTNLNWRFNTGALAHSLVTGAEFSHEEYNRDTFNSGLPSGNAWPLFDLYNPPGYWGGPTLKTVTQEVDTELDTRALYVFDTVELNEQWQVNAGLRYERFEGTGKTLATATGVTTRLDSSDDMLSGRVGLVYKPAQNGSIYVAWGNSFNPSAENLASTGSGLSADTQDLDPEENETWELGTKWDLLDQRLSLNAAVFRVTKTNGRIDNNDPLGDPVVLDGKQRVDGVELGASGKLTEQWQVFANYTYLDSEIIKSDTPAEEGQALANTPPRSFSLWTTYDLPAGFQVGYGAQYVSQRNVTIASTTKVPDYWVHSALLGYQVNEDVDLQLNVRNLFNEEYYDRVRSNTGTAVRSSALVPGEGRTAILSANFSF</sequence>
<keyword evidence="21" id="KW-1185">Reference proteome</keyword>
<dbReference type="Gene3D" id="2.170.130.10">
    <property type="entry name" value="TonB-dependent receptor, plug domain"/>
    <property type="match status" value="1"/>
</dbReference>
<dbReference type="InterPro" id="IPR036942">
    <property type="entry name" value="Beta-barrel_TonB_sf"/>
</dbReference>
<dbReference type="PANTHER" id="PTHR32552:SF83">
    <property type="entry name" value="BLR3904 PROTEIN"/>
    <property type="match status" value="1"/>
</dbReference>
<evidence type="ECO:0000256" key="17">
    <source>
        <dbReference type="SAM" id="SignalP"/>
    </source>
</evidence>
<evidence type="ECO:0000256" key="11">
    <source>
        <dbReference type="ARBA" id="ARBA00023136"/>
    </source>
</evidence>
<feature type="short sequence motif" description="TonB C-terminal box" evidence="15">
    <location>
        <begin position="725"/>
        <end position="742"/>
    </location>
</feature>
<keyword evidence="8" id="KW-0408">Iron</keyword>
<keyword evidence="10 16" id="KW-0798">TonB box</keyword>
<keyword evidence="3 14" id="KW-0813">Transport</keyword>
<keyword evidence="7 17" id="KW-0732">Signal</keyword>
<dbReference type="SUPFAM" id="SSF56935">
    <property type="entry name" value="Porins"/>
    <property type="match status" value="1"/>
</dbReference>
<keyword evidence="9" id="KW-0406">Ion transport</keyword>
<reference evidence="21" key="1">
    <citation type="submission" date="2016-10" db="EMBL/GenBank/DDBJ databases">
        <authorList>
            <person name="Varghese N."/>
            <person name="Submissions S."/>
        </authorList>
    </citation>
    <scope>NUCLEOTIDE SEQUENCE [LARGE SCALE GENOMIC DNA]</scope>
    <source>
        <strain evidence="21">DSM 17834</strain>
    </source>
</reference>
<dbReference type="Proteomes" id="UP000198784">
    <property type="component" value="Unassembled WGS sequence"/>
</dbReference>
<feature type="domain" description="TonB-dependent receptor-like beta-barrel" evidence="18">
    <location>
        <begin position="256"/>
        <end position="704"/>
    </location>
</feature>
<dbReference type="Pfam" id="PF00593">
    <property type="entry name" value="TonB_dep_Rec_b-barrel"/>
    <property type="match status" value="1"/>
</dbReference>
<dbReference type="GO" id="GO:0038023">
    <property type="term" value="F:signaling receptor activity"/>
    <property type="evidence" value="ECO:0007669"/>
    <property type="project" value="InterPro"/>
</dbReference>
<dbReference type="PROSITE" id="PS01156">
    <property type="entry name" value="TONB_DEPENDENT_REC_2"/>
    <property type="match status" value="1"/>
</dbReference>
<dbReference type="FunFam" id="2.170.130.10:FF:000001">
    <property type="entry name" value="Catecholate siderophore TonB-dependent receptor"/>
    <property type="match status" value="1"/>
</dbReference>
<feature type="chain" id="PRO_5011521910" evidence="17">
    <location>
        <begin position="33"/>
        <end position="742"/>
    </location>
</feature>
<evidence type="ECO:0000313" key="21">
    <source>
        <dbReference type="Proteomes" id="UP000198784"/>
    </source>
</evidence>
<dbReference type="PROSITE" id="PS52016">
    <property type="entry name" value="TONB_DEPENDENT_REC_3"/>
    <property type="match status" value="1"/>
</dbReference>
<proteinExistence type="inferred from homology"/>
<dbReference type="InterPro" id="IPR037066">
    <property type="entry name" value="Plug_dom_sf"/>
</dbReference>
<keyword evidence="6 14" id="KW-0812">Transmembrane</keyword>
<dbReference type="OrthoDB" id="9790771at2"/>
<keyword evidence="13 14" id="KW-0998">Cell outer membrane</keyword>
<dbReference type="InterPro" id="IPR010917">
    <property type="entry name" value="TonB_rcpt_CS"/>
</dbReference>
<dbReference type="NCBIfam" id="TIGR01783">
    <property type="entry name" value="TonB-siderophor"/>
    <property type="match status" value="1"/>
</dbReference>
<organism evidence="20 21">
    <name type="scientific">Pseudomonas borbori</name>
    <dbReference type="NCBI Taxonomy" id="289003"/>
    <lineage>
        <taxon>Bacteria</taxon>
        <taxon>Pseudomonadati</taxon>
        <taxon>Pseudomonadota</taxon>
        <taxon>Gammaproteobacteria</taxon>
        <taxon>Pseudomonadales</taxon>
        <taxon>Pseudomonadaceae</taxon>
        <taxon>Pseudomonas</taxon>
    </lineage>
</organism>
<dbReference type="GO" id="GO:0015891">
    <property type="term" value="P:siderophore transport"/>
    <property type="evidence" value="ECO:0007669"/>
    <property type="project" value="InterPro"/>
</dbReference>
<comment type="subcellular location">
    <subcellularLocation>
        <location evidence="1 14">Cell outer membrane</location>
        <topology evidence="1 14">Multi-pass membrane protein</topology>
    </subcellularLocation>
</comment>
<evidence type="ECO:0000256" key="5">
    <source>
        <dbReference type="ARBA" id="ARBA00022496"/>
    </source>
</evidence>
<evidence type="ECO:0000259" key="19">
    <source>
        <dbReference type="Pfam" id="PF07715"/>
    </source>
</evidence>
<dbReference type="AlphaFoldDB" id="A0A1I5TWK2"/>
<protein>
    <submittedName>
        <fullName evidence="20">Catecholate siderophore receptor</fullName>
    </submittedName>
</protein>
<keyword evidence="4 14" id="KW-1134">Transmembrane beta strand</keyword>
<keyword evidence="12 20" id="KW-0675">Receptor</keyword>
<accession>A0A1I5TWK2</accession>
<evidence type="ECO:0000256" key="2">
    <source>
        <dbReference type="ARBA" id="ARBA00009810"/>
    </source>
</evidence>
<dbReference type="CDD" id="cd01347">
    <property type="entry name" value="ligand_gated_channel"/>
    <property type="match status" value="1"/>
</dbReference>
<gene>
    <name evidence="20" type="ORF">SAMN05216190_12214</name>
</gene>
<dbReference type="PANTHER" id="PTHR32552">
    <property type="entry name" value="FERRICHROME IRON RECEPTOR-RELATED"/>
    <property type="match status" value="1"/>
</dbReference>
<dbReference type="InterPro" id="IPR039426">
    <property type="entry name" value="TonB-dep_rcpt-like"/>
</dbReference>
<evidence type="ECO:0000256" key="10">
    <source>
        <dbReference type="ARBA" id="ARBA00023077"/>
    </source>
</evidence>
<evidence type="ECO:0000313" key="20">
    <source>
        <dbReference type="EMBL" id="SFP87271.1"/>
    </source>
</evidence>
<dbReference type="InterPro" id="IPR010105">
    <property type="entry name" value="TonB_sidphr_rcpt"/>
</dbReference>
<dbReference type="GO" id="GO:0009279">
    <property type="term" value="C:cell outer membrane"/>
    <property type="evidence" value="ECO:0007669"/>
    <property type="project" value="UniProtKB-SubCell"/>
</dbReference>
<dbReference type="Gene3D" id="2.40.170.20">
    <property type="entry name" value="TonB-dependent receptor, beta-barrel domain"/>
    <property type="match status" value="1"/>
</dbReference>
<evidence type="ECO:0000256" key="9">
    <source>
        <dbReference type="ARBA" id="ARBA00023065"/>
    </source>
</evidence>
<dbReference type="Pfam" id="PF07715">
    <property type="entry name" value="Plug"/>
    <property type="match status" value="1"/>
</dbReference>
<evidence type="ECO:0000256" key="4">
    <source>
        <dbReference type="ARBA" id="ARBA00022452"/>
    </source>
</evidence>
<evidence type="ECO:0000256" key="14">
    <source>
        <dbReference type="PROSITE-ProRule" id="PRU01360"/>
    </source>
</evidence>
<feature type="domain" description="TonB-dependent receptor plug" evidence="19">
    <location>
        <begin position="75"/>
        <end position="174"/>
    </location>
</feature>
<feature type="signal peptide" evidence="17">
    <location>
        <begin position="1"/>
        <end position="32"/>
    </location>
</feature>
<evidence type="ECO:0000256" key="13">
    <source>
        <dbReference type="ARBA" id="ARBA00023237"/>
    </source>
</evidence>
<dbReference type="EMBL" id="FOWX01000022">
    <property type="protein sequence ID" value="SFP87271.1"/>
    <property type="molecule type" value="Genomic_DNA"/>
</dbReference>
<keyword evidence="5" id="KW-0410">Iron transport</keyword>
<evidence type="ECO:0000256" key="16">
    <source>
        <dbReference type="RuleBase" id="RU003357"/>
    </source>
</evidence>
<evidence type="ECO:0000256" key="3">
    <source>
        <dbReference type="ARBA" id="ARBA00022448"/>
    </source>
</evidence>
<name>A0A1I5TWK2_9PSED</name>
<evidence type="ECO:0000256" key="1">
    <source>
        <dbReference type="ARBA" id="ARBA00004571"/>
    </source>
</evidence>
<evidence type="ECO:0000256" key="8">
    <source>
        <dbReference type="ARBA" id="ARBA00023004"/>
    </source>
</evidence>
<dbReference type="GO" id="GO:0015344">
    <property type="term" value="F:siderophore uptake transmembrane transporter activity"/>
    <property type="evidence" value="ECO:0007669"/>
    <property type="project" value="TreeGrafter"/>
</dbReference>